<dbReference type="Proteomes" id="UP000004994">
    <property type="component" value="Chromosome 3"/>
</dbReference>
<protein>
    <submittedName>
        <fullName evidence="1">Uncharacterized protein</fullName>
    </submittedName>
</protein>
<keyword evidence="2" id="KW-1185">Reference proteome</keyword>
<dbReference type="Gramene" id="Solyc03g112785.1.1">
    <property type="protein sequence ID" value="Solyc03g112785.1.1"/>
    <property type="gene ID" value="Solyc03g112785.1"/>
</dbReference>
<accession>A0A3Q7GF22</accession>
<sequence>MAAARLNCERKKEKVDRYFAWYAKKMALQTGRNFEGYDVVCVLDCFMIILWWDELDLEVISTCYTNSVTLTGYVVLLLL</sequence>
<evidence type="ECO:0000313" key="2">
    <source>
        <dbReference type="Proteomes" id="UP000004994"/>
    </source>
</evidence>
<dbReference type="AlphaFoldDB" id="A0A3Q7GF22"/>
<name>A0A3Q7GF22_SOLLC</name>
<reference evidence="1" key="1">
    <citation type="journal article" date="2012" name="Nature">
        <title>The tomato genome sequence provides insights into fleshy fruit evolution.</title>
        <authorList>
            <consortium name="Tomato Genome Consortium"/>
        </authorList>
    </citation>
    <scope>NUCLEOTIDE SEQUENCE [LARGE SCALE GENOMIC DNA]</scope>
    <source>
        <strain evidence="1">cv. Heinz 1706</strain>
    </source>
</reference>
<proteinExistence type="predicted"/>
<organism evidence="1">
    <name type="scientific">Solanum lycopersicum</name>
    <name type="common">Tomato</name>
    <name type="synonym">Lycopersicon esculentum</name>
    <dbReference type="NCBI Taxonomy" id="4081"/>
    <lineage>
        <taxon>Eukaryota</taxon>
        <taxon>Viridiplantae</taxon>
        <taxon>Streptophyta</taxon>
        <taxon>Embryophyta</taxon>
        <taxon>Tracheophyta</taxon>
        <taxon>Spermatophyta</taxon>
        <taxon>Magnoliopsida</taxon>
        <taxon>eudicotyledons</taxon>
        <taxon>Gunneridae</taxon>
        <taxon>Pentapetalae</taxon>
        <taxon>asterids</taxon>
        <taxon>lamiids</taxon>
        <taxon>Solanales</taxon>
        <taxon>Solanaceae</taxon>
        <taxon>Solanoideae</taxon>
        <taxon>Solaneae</taxon>
        <taxon>Solanum</taxon>
        <taxon>Solanum subgen. Lycopersicon</taxon>
    </lineage>
</organism>
<dbReference type="EnsemblPlants" id="Solyc03g112785.1.1">
    <property type="protein sequence ID" value="Solyc03g112785.1.1"/>
    <property type="gene ID" value="Solyc03g112785.1"/>
</dbReference>
<evidence type="ECO:0000313" key="1">
    <source>
        <dbReference type="EnsemblPlants" id="Solyc03g112785.1.1"/>
    </source>
</evidence>
<reference evidence="1" key="2">
    <citation type="submission" date="2019-01" db="UniProtKB">
        <authorList>
            <consortium name="EnsemblPlants"/>
        </authorList>
    </citation>
    <scope>IDENTIFICATION</scope>
    <source>
        <strain evidence="1">cv. Heinz 1706</strain>
    </source>
</reference>
<dbReference type="InParanoid" id="A0A3Q7GF22"/>